<dbReference type="Pfam" id="PF00612">
    <property type="entry name" value="IQ"/>
    <property type="match status" value="3"/>
</dbReference>
<evidence type="ECO:0000256" key="4">
    <source>
        <dbReference type="SAM" id="Coils"/>
    </source>
</evidence>
<dbReference type="GO" id="GO:0000146">
    <property type="term" value="F:microfilament motor activity"/>
    <property type="evidence" value="ECO:0007669"/>
    <property type="project" value="InterPro"/>
</dbReference>
<keyword evidence="4" id="KW-0175">Coiled coil</keyword>
<protein>
    <submittedName>
        <fullName evidence="6">Myosin-5</fullName>
    </submittedName>
</protein>
<comment type="caution">
    <text evidence="6">The sequence shown here is derived from an EMBL/GenBank/DDBJ whole genome shotgun (WGS) entry which is preliminary data.</text>
</comment>
<keyword evidence="3" id="KW-0112">Calmodulin-binding</keyword>
<evidence type="ECO:0000313" key="6">
    <source>
        <dbReference type="EMBL" id="KAL0458282.1"/>
    </source>
</evidence>
<feature type="region of interest" description="Disordered" evidence="5">
    <location>
        <begin position="354"/>
        <end position="402"/>
    </location>
</feature>
<dbReference type="InterPro" id="IPR000048">
    <property type="entry name" value="IQ_motif_EF-hand-BS"/>
</dbReference>
<organism evidence="6">
    <name type="scientific">Sesamum latifolium</name>
    <dbReference type="NCBI Taxonomy" id="2727402"/>
    <lineage>
        <taxon>Eukaryota</taxon>
        <taxon>Viridiplantae</taxon>
        <taxon>Streptophyta</taxon>
        <taxon>Embryophyta</taxon>
        <taxon>Tracheophyta</taxon>
        <taxon>Spermatophyta</taxon>
        <taxon>Magnoliopsida</taxon>
        <taxon>eudicotyledons</taxon>
        <taxon>Gunneridae</taxon>
        <taxon>Pentapetalae</taxon>
        <taxon>asterids</taxon>
        <taxon>lamiids</taxon>
        <taxon>Lamiales</taxon>
        <taxon>Pedaliaceae</taxon>
        <taxon>Sesamum</taxon>
    </lineage>
</organism>
<dbReference type="AlphaFoldDB" id="A0AAW2XZ89"/>
<keyword evidence="2" id="KW-0963">Cytoplasm</keyword>
<dbReference type="InterPro" id="IPR027417">
    <property type="entry name" value="P-loop_NTPase"/>
</dbReference>
<dbReference type="EMBL" id="JACGWN010000002">
    <property type="protein sequence ID" value="KAL0458282.1"/>
    <property type="molecule type" value="Genomic_DNA"/>
</dbReference>
<feature type="coiled-coil region" evidence="4">
    <location>
        <begin position="276"/>
        <end position="338"/>
    </location>
</feature>
<dbReference type="GO" id="GO:0035556">
    <property type="term" value="P:intracellular signal transduction"/>
    <property type="evidence" value="ECO:0007669"/>
    <property type="project" value="InterPro"/>
</dbReference>
<evidence type="ECO:0000256" key="5">
    <source>
        <dbReference type="SAM" id="MobiDB-lite"/>
    </source>
</evidence>
<evidence type="ECO:0000256" key="1">
    <source>
        <dbReference type="ARBA" id="ARBA00004496"/>
    </source>
</evidence>
<dbReference type="PANTHER" id="PTHR46184">
    <property type="entry name" value="UNCONVENTIONAL MYOSIN-IXB-LIKE PROTEIN"/>
    <property type="match status" value="1"/>
</dbReference>
<dbReference type="SMART" id="SM00015">
    <property type="entry name" value="IQ"/>
    <property type="match status" value="5"/>
</dbReference>
<dbReference type="InterPro" id="IPR046987">
    <property type="entry name" value="Myo9"/>
</dbReference>
<feature type="compositionally biased region" description="Low complexity" evidence="5">
    <location>
        <begin position="371"/>
        <end position="402"/>
    </location>
</feature>
<dbReference type="GO" id="GO:0005096">
    <property type="term" value="F:GTPase activator activity"/>
    <property type="evidence" value="ECO:0007669"/>
    <property type="project" value="InterPro"/>
</dbReference>
<reference evidence="6" key="1">
    <citation type="submission" date="2020-06" db="EMBL/GenBank/DDBJ databases">
        <authorList>
            <person name="Li T."/>
            <person name="Hu X."/>
            <person name="Zhang T."/>
            <person name="Song X."/>
            <person name="Zhang H."/>
            <person name="Dai N."/>
            <person name="Sheng W."/>
            <person name="Hou X."/>
            <person name="Wei L."/>
        </authorList>
    </citation>
    <scope>NUCLEOTIDE SEQUENCE</scope>
    <source>
        <strain evidence="6">KEN1</strain>
        <tissue evidence="6">Leaf</tissue>
    </source>
</reference>
<dbReference type="GO" id="GO:0005884">
    <property type="term" value="C:actin filament"/>
    <property type="evidence" value="ECO:0007669"/>
    <property type="project" value="TreeGrafter"/>
</dbReference>
<gene>
    <name evidence="6" type="ORF">Slati_0455400</name>
</gene>
<dbReference type="GO" id="GO:0005516">
    <property type="term" value="F:calmodulin binding"/>
    <property type="evidence" value="ECO:0007669"/>
    <property type="project" value="UniProtKB-KW"/>
</dbReference>
<name>A0AAW2XZ89_9LAMI</name>
<feature type="compositionally biased region" description="Basic and acidic residues" evidence="5">
    <location>
        <begin position="419"/>
        <end position="435"/>
    </location>
</feature>
<dbReference type="GO" id="GO:0005737">
    <property type="term" value="C:cytoplasm"/>
    <property type="evidence" value="ECO:0007669"/>
    <property type="project" value="UniProtKB-SubCell"/>
</dbReference>
<dbReference type="Gene3D" id="1.20.5.190">
    <property type="match status" value="2"/>
</dbReference>
<proteinExistence type="predicted"/>
<feature type="region of interest" description="Disordered" evidence="5">
    <location>
        <begin position="416"/>
        <end position="435"/>
    </location>
</feature>
<comment type="subcellular location">
    <subcellularLocation>
        <location evidence="1">Cytoplasm</location>
    </subcellularLocation>
</comment>
<dbReference type="PANTHER" id="PTHR46184:SF5">
    <property type="entry name" value="UNCONVENTIONAL MYOSIN-IXA-LIKE"/>
    <property type="match status" value="1"/>
</dbReference>
<sequence>MLGRVFEERHDSGMAEEIGQTKVFLRGGHMAKLDARRVQELGNAANIIQSEIRSDIARRRFFALRSAAISMQSICRVVLARKFYKETSMESAALKVQTKMRGYLFKKSYAGLKQSVIVLQTGIRAMAACNSFRYRKRCKKATLIQSHWRGHRDLCYYKAATVIQCGWRGMMDRKDFRKRKMGTSGALQEAYDELEKQVEDLRLQLRTERRLRADLEEAKGQEIRKLQQSLDAMHKKVEGTDAPFSEREGEGTQIPIEEASSIIKETQVPVEVTGNDEALTSEVEKLKEMLQFEKERADNLEKQYAEALASGEGRRLKLEETERRVHQLQESLNRMIYSMSGQFSELKMILSASSNSSSPSGFPARDDLDDVSSASSDTTSADSDFTFPAPTSTPPNFSSFSPGAFQLIVQDLSAAETSGTEKWENDREGAFDDFF</sequence>
<evidence type="ECO:0000256" key="2">
    <source>
        <dbReference type="ARBA" id="ARBA00022490"/>
    </source>
</evidence>
<dbReference type="Gene3D" id="1.20.5.4820">
    <property type="match status" value="1"/>
</dbReference>
<accession>A0AAW2XZ89</accession>
<feature type="coiled-coil region" evidence="4">
    <location>
        <begin position="184"/>
        <end position="218"/>
    </location>
</feature>
<reference evidence="6" key="2">
    <citation type="journal article" date="2024" name="Plant">
        <title>Genomic evolution and insights into agronomic trait innovations of Sesamum species.</title>
        <authorList>
            <person name="Miao H."/>
            <person name="Wang L."/>
            <person name="Qu L."/>
            <person name="Liu H."/>
            <person name="Sun Y."/>
            <person name="Le M."/>
            <person name="Wang Q."/>
            <person name="Wei S."/>
            <person name="Zheng Y."/>
            <person name="Lin W."/>
            <person name="Duan Y."/>
            <person name="Cao H."/>
            <person name="Xiong S."/>
            <person name="Wang X."/>
            <person name="Wei L."/>
            <person name="Li C."/>
            <person name="Ma Q."/>
            <person name="Ju M."/>
            <person name="Zhao R."/>
            <person name="Li G."/>
            <person name="Mu C."/>
            <person name="Tian Q."/>
            <person name="Mei H."/>
            <person name="Zhang T."/>
            <person name="Gao T."/>
            <person name="Zhang H."/>
        </authorList>
    </citation>
    <scope>NUCLEOTIDE SEQUENCE</scope>
    <source>
        <strain evidence="6">KEN1</strain>
    </source>
</reference>
<evidence type="ECO:0000256" key="3">
    <source>
        <dbReference type="ARBA" id="ARBA00022860"/>
    </source>
</evidence>
<dbReference type="GO" id="GO:0051015">
    <property type="term" value="F:actin filament binding"/>
    <property type="evidence" value="ECO:0007669"/>
    <property type="project" value="TreeGrafter"/>
</dbReference>
<dbReference type="PROSITE" id="PS50096">
    <property type="entry name" value="IQ"/>
    <property type="match status" value="4"/>
</dbReference>
<dbReference type="SUPFAM" id="SSF52540">
    <property type="entry name" value="P-loop containing nucleoside triphosphate hydrolases"/>
    <property type="match status" value="2"/>
</dbReference>